<name>A0A1F8FBD1_9BACT</name>
<comment type="caution">
    <text evidence="4">The sequence shown here is derived from an EMBL/GenBank/DDBJ whole genome shotgun (WGS) entry which is preliminary data.</text>
</comment>
<dbReference type="SMART" id="SM01329">
    <property type="entry name" value="Iso_dh"/>
    <property type="match status" value="1"/>
</dbReference>
<dbReference type="GO" id="GO:0004449">
    <property type="term" value="F:isocitrate dehydrogenase (NAD+) activity"/>
    <property type="evidence" value="ECO:0007669"/>
    <property type="project" value="TreeGrafter"/>
</dbReference>
<evidence type="ECO:0000256" key="1">
    <source>
        <dbReference type="ARBA" id="ARBA00007769"/>
    </source>
</evidence>
<organism evidence="4 5">
    <name type="scientific">Candidatus Yanofskybacteria bacterium RIFCSPHIGHO2_02_FULL_41_11</name>
    <dbReference type="NCBI Taxonomy" id="1802675"/>
    <lineage>
        <taxon>Bacteria</taxon>
        <taxon>Candidatus Yanofskyibacteriota</taxon>
    </lineage>
</organism>
<dbReference type="PANTHER" id="PTHR11835:SF34">
    <property type="entry name" value="ISOCITRATE DEHYDROGENASE [NAD] SUBUNIT ALPHA, MITOCHONDRIAL"/>
    <property type="match status" value="1"/>
</dbReference>
<dbReference type="PANTHER" id="PTHR11835">
    <property type="entry name" value="DECARBOXYLATING DEHYDROGENASES-ISOCITRATE, ISOPROPYLMALATE, TARTRATE"/>
    <property type="match status" value="1"/>
</dbReference>
<accession>A0A1F8FBD1</accession>
<dbReference type="SUPFAM" id="SSF53659">
    <property type="entry name" value="Isocitrate/Isopropylmalate dehydrogenase-like"/>
    <property type="match status" value="1"/>
</dbReference>
<dbReference type="Pfam" id="PF00180">
    <property type="entry name" value="Iso_dh"/>
    <property type="match status" value="1"/>
</dbReference>
<dbReference type="EMBL" id="MGJP01000007">
    <property type="protein sequence ID" value="OGN10442.1"/>
    <property type="molecule type" value="Genomic_DNA"/>
</dbReference>
<dbReference type="Proteomes" id="UP000177167">
    <property type="component" value="Unassembled WGS sequence"/>
</dbReference>
<comment type="similarity">
    <text evidence="1">Belongs to the isocitrate and isopropylmalate dehydrogenases family.</text>
</comment>
<dbReference type="GO" id="GO:0006099">
    <property type="term" value="P:tricarboxylic acid cycle"/>
    <property type="evidence" value="ECO:0007669"/>
    <property type="project" value="TreeGrafter"/>
</dbReference>
<protein>
    <recommendedName>
        <fullName evidence="3">Isopropylmalate dehydrogenase-like domain-containing protein</fullName>
    </recommendedName>
</protein>
<gene>
    <name evidence="4" type="ORF">A3J46_04925</name>
</gene>
<keyword evidence="2" id="KW-0560">Oxidoreductase</keyword>
<evidence type="ECO:0000256" key="2">
    <source>
        <dbReference type="ARBA" id="ARBA00023002"/>
    </source>
</evidence>
<sequence>MRKVTLISGDGIGPEVIEAAMRVVNATGVLIHWKIAYAGVNAAKNMGNPLPEETLESIRATGVALKGPCGTPIGGGFASVNVELRKRFGLFANIRPVKSIPGARSRYENVDLVIFREGTEGSYGGKETVIRDTTGVVQVRGESITTRAICTKFFWQVLNYALKHNRKKITIVHKANINKEAGELFLNTGHKLFEAMVGEKSPFTIEDMIVDNAAQKLVLDPTQFDVLAMNNEHGDILSDLCAGLVGGLGLVPGANVGGDCAIFEAAHGTAPDIAGKGIANPTAMILSAAMTLDHLGENNAADRIRSAIGHMYRTKQVTRDIDPEGGLDTQTFANVLVEEVKYLSR</sequence>
<dbReference type="InterPro" id="IPR024084">
    <property type="entry name" value="IsoPropMal-DH-like_dom"/>
</dbReference>
<reference evidence="4 5" key="1">
    <citation type="journal article" date="2016" name="Nat. Commun.">
        <title>Thousands of microbial genomes shed light on interconnected biogeochemical processes in an aquifer system.</title>
        <authorList>
            <person name="Anantharaman K."/>
            <person name="Brown C.T."/>
            <person name="Hug L.A."/>
            <person name="Sharon I."/>
            <person name="Castelle C.J."/>
            <person name="Probst A.J."/>
            <person name="Thomas B.C."/>
            <person name="Singh A."/>
            <person name="Wilkins M.J."/>
            <person name="Karaoz U."/>
            <person name="Brodie E.L."/>
            <person name="Williams K.H."/>
            <person name="Hubbard S.S."/>
            <person name="Banfield J.F."/>
        </authorList>
    </citation>
    <scope>NUCLEOTIDE SEQUENCE [LARGE SCALE GENOMIC DNA]</scope>
</reference>
<evidence type="ECO:0000313" key="5">
    <source>
        <dbReference type="Proteomes" id="UP000177167"/>
    </source>
</evidence>
<dbReference type="GO" id="GO:0006102">
    <property type="term" value="P:isocitrate metabolic process"/>
    <property type="evidence" value="ECO:0007669"/>
    <property type="project" value="TreeGrafter"/>
</dbReference>
<proteinExistence type="inferred from homology"/>
<dbReference type="AlphaFoldDB" id="A0A1F8FBD1"/>
<evidence type="ECO:0000259" key="3">
    <source>
        <dbReference type="SMART" id="SM01329"/>
    </source>
</evidence>
<evidence type="ECO:0000313" key="4">
    <source>
        <dbReference type="EMBL" id="OGN10442.1"/>
    </source>
</evidence>
<feature type="domain" description="Isopropylmalate dehydrogenase-like" evidence="3">
    <location>
        <begin position="3"/>
        <end position="336"/>
    </location>
</feature>
<dbReference type="Gene3D" id="3.40.718.10">
    <property type="entry name" value="Isopropylmalate Dehydrogenase"/>
    <property type="match status" value="1"/>
</dbReference>